<reference evidence="2" key="1">
    <citation type="submission" date="2014-12" db="EMBL/GenBank/DDBJ databases">
        <authorList>
            <person name="Salcher M.M."/>
        </authorList>
    </citation>
    <scope>NUCLEOTIDE SEQUENCE [LARGE SCALE GENOMIC DNA]</scope>
    <source>
        <strain evidence="2">MMS-10A-171</strain>
    </source>
</reference>
<gene>
    <name evidence="1" type="ORF">BN1209_1503</name>
</gene>
<dbReference type="Pfam" id="PF06945">
    <property type="entry name" value="DUF1289"/>
    <property type="match status" value="1"/>
</dbReference>
<proteinExistence type="predicted"/>
<dbReference type="PANTHER" id="PTHR35175:SF2">
    <property type="entry name" value="DUF1289 DOMAIN-CONTAINING PROTEIN"/>
    <property type="match status" value="1"/>
</dbReference>
<evidence type="ECO:0008006" key="3">
    <source>
        <dbReference type="Google" id="ProtNLM"/>
    </source>
</evidence>
<keyword evidence="2" id="KW-1185">Reference proteome</keyword>
<dbReference type="STRING" id="1581680.BN1209_1503"/>
<sequence length="61" mass="6987">MGIEDIVSPCIGVCAINDSNGFCQGCYRTVEEIREWWNISDQERDKVMGTLDQRLLDNTTF</sequence>
<dbReference type="EMBL" id="LN794158">
    <property type="protein sequence ID" value="CEN56540.1"/>
    <property type="molecule type" value="Genomic_DNA"/>
</dbReference>
<dbReference type="PANTHER" id="PTHR35175">
    <property type="entry name" value="DUF1289 DOMAIN-CONTAINING PROTEIN"/>
    <property type="match status" value="1"/>
</dbReference>
<dbReference type="OrthoDB" id="8911262at2"/>
<protein>
    <recommendedName>
        <fullName evidence="3">Fe-S protein</fullName>
    </recommendedName>
</protein>
<evidence type="ECO:0000313" key="2">
    <source>
        <dbReference type="Proteomes" id="UP000056322"/>
    </source>
</evidence>
<dbReference type="InterPro" id="IPR010710">
    <property type="entry name" value="DUF1289"/>
</dbReference>
<accession>A0A0B7IZK6</accession>
<evidence type="ECO:0000313" key="1">
    <source>
        <dbReference type="EMBL" id="CEN56540.1"/>
    </source>
</evidence>
<organism evidence="1 2">
    <name type="scientific">Candidatus Methylopumilus turicensis</name>
    <dbReference type="NCBI Taxonomy" id="1581680"/>
    <lineage>
        <taxon>Bacteria</taxon>
        <taxon>Pseudomonadati</taxon>
        <taxon>Pseudomonadota</taxon>
        <taxon>Betaproteobacteria</taxon>
        <taxon>Nitrosomonadales</taxon>
        <taxon>Methylophilaceae</taxon>
        <taxon>Candidatus Methylopumilus</taxon>
    </lineage>
</organism>
<dbReference type="HOGENOM" id="CLU_162538_6_2_4"/>
<dbReference type="AlphaFoldDB" id="A0A0B7IZK6"/>
<dbReference type="KEGG" id="mbac:BN1209_1503"/>
<dbReference type="Proteomes" id="UP000056322">
    <property type="component" value="Chromosome 1"/>
</dbReference>
<name>A0A0B7IZK6_9PROT</name>
<dbReference type="RefSeq" id="WP_045751616.1">
    <property type="nucleotide sequence ID" value="NZ_LN794158.1"/>
</dbReference>